<name>A0ABW9J193_9SPHI</name>
<dbReference type="NCBIfam" id="TIGR04390">
    <property type="entry name" value="OMP_YaiO_dom"/>
    <property type="match status" value="1"/>
</dbReference>
<evidence type="ECO:0000259" key="2">
    <source>
        <dbReference type="Pfam" id="PF19413"/>
    </source>
</evidence>
<dbReference type="RefSeq" id="WP_138721471.1">
    <property type="nucleotide sequence ID" value="NZ_SSHJ02000001.1"/>
</dbReference>
<feature type="domain" description="YaiO beta-barrel" evidence="2">
    <location>
        <begin position="181"/>
        <end position="353"/>
    </location>
</feature>
<sequence length="413" mass="47413">MIRFLSITLSLQLLFTAYLSAQDVGKLTADEIYTQARNIPKEKNNYPKIISLLKLALEKNQDNADARLFLGRAYTWNGNLDSARFQFNQVIAKGRQRAEAYSAISDLEFWNGNAFRALEHINQALLNDPNSPEFLVKKAKVLTAMNDDKQALALLKDYTSKNPGQDSVKKYYDVLKNRNTKNIISLGYEYVYFDKRFNDPWHYTTLDYTRKTSFGPLTGRLIYANRFAKEGFQGELEAYPSFSKKVNAYVGFGYAQSSIFPKFRTGASLYYNFEKGFDAEAGFRHLNFDSLDVSLAVIGIGKYVKNWYFNIQSYISVTSNVPSNSVTLNVRRYFSERFNYVGFQIGTGISPDDRLRNIDQSANYRAYKLGLSYARDIFTNMSLATTALYYREQFLPNTWGNQLGVNVTLNKRF</sequence>
<dbReference type="Pfam" id="PF19413">
    <property type="entry name" value="YaiO"/>
    <property type="match status" value="1"/>
</dbReference>
<dbReference type="SUPFAM" id="SSF48452">
    <property type="entry name" value="TPR-like"/>
    <property type="match status" value="1"/>
</dbReference>
<feature type="chain" id="PRO_5046599521" evidence="1">
    <location>
        <begin position="22"/>
        <end position="413"/>
    </location>
</feature>
<dbReference type="Gene3D" id="1.25.40.10">
    <property type="entry name" value="Tetratricopeptide repeat domain"/>
    <property type="match status" value="1"/>
</dbReference>
<dbReference type="InterPro" id="IPR030887">
    <property type="entry name" value="Beta-barrel_YaiO"/>
</dbReference>
<protein>
    <submittedName>
        <fullName evidence="3">YaiO family outer membrane beta-barrel protein</fullName>
    </submittedName>
</protein>
<evidence type="ECO:0000256" key="1">
    <source>
        <dbReference type="SAM" id="SignalP"/>
    </source>
</evidence>
<keyword evidence="4" id="KW-1185">Reference proteome</keyword>
<keyword evidence="1" id="KW-0732">Signal</keyword>
<organism evidence="3 4">
    <name type="scientific">Pedobacter ureilyticus</name>
    <dbReference type="NCBI Taxonomy" id="1393051"/>
    <lineage>
        <taxon>Bacteria</taxon>
        <taxon>Pseudomonadati</taxon>
        <taxon>Bacteroidota</taxon>
        <taxon>Sphingobacteriia</taxon>
        <taxon>Sphingobacteriales</taxon>
        <taxon>Sphingobacteriaceae</taxon>
        <taxon>Pedobacter</taxon>
    </lineage>
</organism>
<gene>
    <name evidence="3" type="ORF">E6A44_001900</name>
</gene>
<evidence type="ECO:0000313" key="4">
    <source>
        <dbReference type="Proteomes" id="UP001517247"/>
    </source>
</evidence>
<accession>A0ABW9J193</accession>
<dbReference type="Pfam" id="PF14559">
    <property type="entry name" value="TPR_19"/>
    <property type="match status" value="1"/>
</dbReference>
<dbReference type="InterPro" id="IPR011990">
    <property type="entry name" value="TPR-like_helical_dom_sf"/>
</dbReference>
<proteinExistence type="predicted"/>
<comment type="caution">
    <text evidence="3">The sequence shown here is derived from an EMBL/GenBank/DDBJ whole genome shotgun (WGS) entry which is preliminary data.</text>
</comment>
<feature type="signal peptide" evidence="1">
    <location>
        <begin position="1"/>
        <end position="21"/>
    </location>
</feature>
<evidence type="ECO:0000313" key="3">
    <source>
        <dbReference type="EMBL" id="MFN0254306.1"/>
    </source>
</evidence>
<dbReference type="EMBL" id="SSHJ02000001">
    <property type="protein sequence ID" value="MFN0254306.1"/>
    <property type="molecule type" value="Genomic_DNA"/>
</dbReference>
<dbReference type="Proteomes" id="UP001517247">
    <property type="component" value="Unassembled WGS sequence"/>
</dbReference>
<reference evidence="3 4" key="1">
    <citation type="submission" date="2024-12" db="EMBL/GenBank/DDBJ databases">
        <authorList>
            <person name="Hu S."/>
        </authorList>
    </citation>
    <scope>NUCLEOTIDE SEQUENCE [LARGE SCALE GENOMIC DNA]</scope>
    <source>
        <strain evidence="3 4">THG-T11</strain>
    </source>
</reference>